<evidence type="ECO:0000313" key="3">
    <source>
        <dbReference type="Proteomes" id="UP000033664"/>
    </source>
</evidence>
<name>A0A0F4PWK0_9GAMM</name>
<keyword evidence="3" id="KW-1185">Reference proteome</keyword>
<protein>
    <recommendedName>
        <fullName evidence="4">Cyanophycinase</fullName>
    </recommendedName>
</protein>
<dbReference type="eggNOG" id="COG4242">
    <property type="taxonomic scope" value="Bacteria"/>
</dbReference>
<dbReference type="Proteomes" id="UP000033664">
    <property type="component" value="Unassembled WGS sequence"/>
</dbReference>
<evidence type="ECO:0008006" key="4">
    <source>
        <dbReference type="Google" id="ProtNLM"/>
    </source>
</evidence>
<proteinExistence type="predicted"/>
<dbReference type="AlphaFoldDB" id="A0A0F4PWK0"/>
<dbReference type="Gene3D" id="3.40.50.880">
    <property type="match status" value="1"/>
</dbReference>
<gene>
    <name evidence="2" type="ORF">TW72_15050</name>
</gene>
<comment type="caution">
    <text evidence="2">The sequence shown here is derived from an EMBL/GenBank/DDBJ whole genome shotgun (WGS) entry which is preliminary data.</text>
</comment>
<feature type="chain" id="PRO_5002474768" description="Cyanophycinase" evidence="1">
    <location>
        <begin position="28"/>
        <end position="600"/>
    </location>
</feature>
<reference evidence="2 3" key="1">
    <citation type="journal article" date="2015" name="BMC Genomics">
        <title>Genome mining reveals unlocked bioactive potential of marine Gram-negative bacteria.</title>
        <authorList>
            <person name="Machado H."/>
            <person name="Sonnenschein E.C."/>
            <person name="Melchiorsen J."/>
            <person name="Gram L."/>
        </authorList>
    </citation>
    <scope>NUCLEOTIDE SEQUENCE [LARGE SCALE GENOMIC DNA]</scope>
    <source>
        <strain evidence="2 3">S3137</strain>
    </source>
</reference>
<keyword evidence="1" id="KW-0732">Signal</keyword>
<accession>A0A0F4PWK0</accession>
<sequence>MTSPMKSILKKAATVAMLSSCSVAAFAKPQLMLFADDLQVCSSERLRYCNSESRESLSKDTYKQQPIYQITEEGLGRIADMAWTEQPDIRAQAVELLNAAKKHFNDEAFGQREFERYLRRSDFTLTGSDISAREFWFNLFDFEQRNFFDLLEQKQANGKRRRQGEVDVQGTRNWVTKEAFAQLLSDAQKIADAKRKPRVAFITGGSRDPYRDVDYYQSLFEQLGFEAHWLAIDGAMQTVMSAQDTKLCDSLADYQVSKLASFRRDVLYPDLYQKQQKLCRDPEKLYNLLRKSDAVFIADSSPLLLYHAFYKNANQPSELLTKIQDMVAKGQLMVAAQGDAVHALVGGKNNATVLSGDGVQVLTGRPTVYSNGFEACRLGVDCISVVNSRELSYMQSGVLGLFNWGTLDTKVAKYGNQPRLIKTGIDNSSNLIFGLDSDSYARISSESDDGEYMQMQVFGEGGLWLGDLRQSNDSMATAMQFGPFDSYFLTHEDKIMLRNDMINVELAPWKQAINTTTAGPLVNSSTPFSRSNYHKLGQMQCNTGAATASGSTDIDSQRFELTLKASGATNMRKGVLAKGGKRIGVCSFARISTQILPKAL</sequence>
<dbReference type="InterPro" id="IPR029062">
    <property type="entry name" value="Class_I_gatase-like"/>
</dbReference>
<organism evidence="2 3">
    <name type="scientific">Pseudoalteromonas ruthenica</name>
    <dbReference type="NCBI Taxonomy" id="151081"/>
    <lineage>
        <taxon>Bacteria</taxon>
        <taxon>Pseudomonadati</taxon>
        <taxon>Pseudomonadota</taxon>
        <taxon>Gammaproteobacteria</taxon>
        <taxon>Alteromonadales</taxon>
        <taxon>Pseudoalteromonadaceae</taxon>
        <taxon>Pseudoalteromonas</taxon>
    </lineage>
</organism>
<dbReference type="PATRIC" id="fig|151081.8.peg.690"/>
<dbReference type="EMBL" id="JXXZ01000013">
    <property type="protein sequence ID" value="KJY97142.1"/>
    <property type="molecule type" value="Genomic_DNA"/>
</dbReference>
<evidence type="ECO:0000256" key="1">
    <source>
        <dbReference type="SAM" id="SignalP"/>
    </source>
</evidence>
<feature type="signal peptide" evidence="1">
    <location>
        <begin position="1"/>
        <end position="27"/>
    </location>
</feature>
<evidence type="ECO:0000313" key="2">
    <source>
        <dbReference type="EMBL" id="KJY97142.1"/>
    </source>
</evidence>